<proteinExistence type="inferred from homology"/>
<gene>
    <name evidence="10" type="ORF">EBH_0005490</name>
</gene>
<evidence type="ECO:0000256" key="8">
    <source>
        <dbReference type="ARBA" id="ARBA00031347"/>
    </source>
</evidence>
<dbReference type="Proteomes" id="UP000030750">
    <property type="component" value="Unassembled WGS sequence"/>
</dbReference>
<name>U6LS43_9EIME</name>
<evidence type="ECO:0000256" key="4">
    <source>
        <dbReference type="ARBA" id="ARBA00022448"/>
    </source>
</evidence>
<evidence type="ECO:0000256" key="3">
    <source>
        <dbReference type="ARBA" id="ARBA00020983"/>
    </source>
</evidence>
<evidence type="ECO:0000313" key="10">
    <source>
        <dbReference type="EMBL" id="CDJ52936.1"/>
    </source>
</evidence>
<feature type="region of interest" description="Disordered" evidence="9">
    <location>
        <begin position="12"/>
        <end position="68"/>
    </location>
</feature>
<feature type="compositionally biased region" description="Basic and acidic residues" evidence="9">
    <location>
        <begin position="29"/>
        <end position="45"/>
    </location>
</feature>
<evidence type="ECO:0000313" key="11">
    <source>
        <dbReference type="Proteomes" id="UP000030750"/>
    </source>
</evidence>
<feature type="region of interest" description="Disordered" evidence="9">
    <location>
        <begin position="616"/>
        <end position="652"/>
    </location>
</feature>
<dbReference type="PANTHER" id="PTHR21311">
    <property type="entry name" value="CONSERVED OLIGOMERIC GOLGI COMPLEX COMPONENT 8"/>
    <property type="match status" value="1"/>
</dbReference>
<protein>
    <recommendedName>
        <fullName evidence="3">Conserved oligomeric Golgi complex subunit 8</fullName>
    </recommendedName>
    <alternativeName>
        <fullName evidence="8">Component of oligomeric Golgi complex 8</fullName>
    </alternativeName>
</protein>
<evidence type="ECO:0000256" key="1">
    <source>
        <dbReference type="ARBA" id="ARBA00004395"/>
    </source>
</evidence>
<feature type="compositionally biased region" description="Polar residues" evidence="9">
    <location>
        <begin position="616"/>
        <end position="636"/>
    </location>
</feature>
<dbReference type="SUPFAM" id="SSF74788">
    <property type="entry name" value="Cullin repeat-like"/>
    <property type="match status" value="1"/>
</dbReference>
<keyword evidence="6" id="KW-0333">Golgi apparatus</keyword>
<dbReference type="GO" id="GO:0017119">
    <property type="term" value="C:Golgi transport complex"/>
    <property type="evidence" value="ECO:0007669"/>
    <property type="project" value="InterPro"/>
</dbReference>
<comment type="subcellular location">
    <subcellularLocation>
        <location evidence="1">Golgi apparatus membrane</location>
        <topology evidence="1">Peripheral membrane protein</topology>
    </subcellularLocation>
</comment>
<accession>U6LS43</accession>
<evidence type="ECO:0000256" key="5">
    <source>
        <dbReference type="ARBA" id="ARBA00022927"/>
    </source>
</evidence>
<dbReference type="InterPro" id="IPR016159">
    <property type="entry name" value="Cullin_repeat-like_dom_sf"/>
</dbReference>
<keyword evidence="11" id="KW-1185">Reference proteome</keyword>
<feature type="compositionally biased region" description="Polar residues" evidence="9">
    <location>
        <begin position="19"/>
        <end position="28"/>
    </location>
</feature>
<keyword evidence="5" id="KW-0653">Protein transport</keyword>
<evidence type="ECO:0000256" key="6">
    <source>
        <dbReference type="ARBA" id="ARBA00023034"/>
    </source>
</evidence>
<dbReference type="GO" id="GO:0015031">
    <property type="term" value="P:protein transport"/>
    <property type="evidence" value="ECO:0007669"/>
    <property type="project" value="UniProtKB-KW"/>
</dbReference>
<organism evidence="10 11">
    <name type="scientific">Eimeria brunetti</name>
    <dbReference type="NCBI Taxonomy" id="51314"/>
    <lineage>
        <taxon>Eukaryota</taxon>
        <taxon>Sar</taxon>
        <taxon>Alveolata</taxon>
        <taxon>Apicomplexa</taxon>
        <taxon>Conoidasida</taxon>
        <taxon>Coccidia</taxon>
        <taxon>Eucoccidiorida</taxon>
        <taxon>Eimeriorina</taxon>
        <taxon>Eimeriidae</taxon>
        <taxon>Eimeria</taxon>
    </lineage>
</organism>
<evidence type="ECO:0000256" key="2">
    <source>
        <dbReference type="ARBA" id="ARBA00006419"/>
    </source>
</evidence>
<keyword evidence="7" id="KW-0472">Membrane</keyword>
<dbReference type="InterPro" id="IPR007255">
    <property type="entry name" value="COG8"/>
</dbReference>
<dbReference type="OrthoDB" id="1661054at2759"/>
<dbReference type="EMBL" id="HG713223">
    <property type="protein sequence ID" value="CDJ52936.1"/>
    <property type="molecule type" value="Genomic_DNA"/>
</dbReference>
<dbReference type="PANTHER" id="PTHR21311:SF0">
    <property type="entry name" value="CONSERVED OLIGOMERIC GOLGI COMPLEX SUBUNIT 8"/>
    <property type="match status" value="1"/>
</dbReference>
<dbReference type="VEuPathDB" id="ToxoDB:EBH_0005490"/>
<reference evidence="10" key="1">
    <citation type="submission" date="2013-10" db="EMBL/GenBank/DDBJ databases">
        <title>Genomic analysis of the causative agents of coccidiosis in chickens.</title>
        <authorList>
            <person name="Reid A.J."/>
            <person name="Blake D."/>
            <person name="Billington K."/>
            <person name="Browne H."/>
            <person name="Dunn M."/>
            <person name="Hung S."/>
            <person name="Kawahara F."/>
            <person name="Miranda-Saavedra D."/>
            <person name="Mourier T."/>
            <person name="Nagra H."/>
            <person name="Otto T.D."/>
            <person name="Rawlings N."/>
            <person name="Sanchez A."/>
            <person name="Sanders M."/>
            <person name="Subramaniam C."/>
            <person name="Tay Y."/>
            <person name="Dear P."/>
            <person name="Doerig C."/>
            <person name="Gruber A."/>
            <person name="Parkinson J."/>
            <person name="Shirley M."/>
            <person name="Wan K.L."/>
            <person name="Berriman M."/>
            <person name="Tomley F."/>
            <person name="Pain A."/>
        </authorList>
    </citation>
    <scope>NUCLEOTIDE SEQUENCE [LARGE SCALE GENOMIC DNA]</scope>
    <source>
        <strain evidence="10">Houghton</strain>
    </source>
</reference>
<dbReference type="GO" id="GO:0006891">
    <property type="term" value="P:intra-Golgi vesicle-mediated transport"/>
    <property type="evidence" value="ECO:0007669"/>
    <property type="project" value="TreeGrafter"/>
</dbReference>
<dbReference type="GO" id="GO:0000139">
    <property type="term" value="C:Golgi membrane"/>
    <property type="evidence" value="ECO:0007669"/>
    <property type="project" value="UniProtKB-SubCell"/>
</dbReference>
<evidence type="ECO:0000256" key="9">
    <source>
        <dbReference type="SAM" id="MobiDB-lite"/>
    </source>
</evidence>
<sequence>MAPSEQFWQLLLGGELASADSTNDSPQGSRKDETAQPRESSRTDANDEMFGATTHSTASSDKGYAQQDKAQLDTAKRLGIDDFLQMTSDDLCRQPALLHTQAEKLVNVQDELAVQNCSLFLASSKALSNLSSTISSLSATLAEMEHCIQPLHSCLKLFELPSLVFKCSNGGLYDEAVDVMMLAEERIASLRASGCCGMPLLDFLEMQGEVHLIAIVRKIAFLCIGQMKEARNSCVKTMLRQLGQHVQLSPSMKLVGPLRRLSCSEEQLKTQYLRRRDGEISRQRRNAEGSCETDPARGLCAASELLRVDVLQTAINYRAIFGSTDGRLSAWLSEQVHWFVKLVEKELLRRSGLADSDSEDFTGTRPSLNLAAVEAAITQTNLRSASKSRVGLLDLATIFRQVHNAASAFRRVQCYFFPLVALIFDRYVIAVHRQRLEDIAVAFGRSIDEYNYVPSTAHLSLLGTSPWFQSDLSANRSCVFLLRHAPLSNLYNSILEVANAFQECPISTTAAGVVSLIESLLAFCIRKLNSVKPGRRENFEEDINAIEQSLVQKNDAREGSTTSPAEFFVLCDIFATVLLPAVAKQLSSTFPPHTDLDIAVLQSLLANADLWHSPNPFTEASSTSDGQATGDDTPTNVAPVAPEHGTVPHRSP</sequence>
<comment type="similarity">
    <text evidence="2">Belongs to the COG8 family.</text>
</comment>
<evidence type="ECO:0000256" key="7">
    <source>
        <dbReference type="ARBA" id="ARBA00023136"/>
    </source>
</evidence>
<dbReference type="AlphaFoldDB" id="U6LS43"/>
<reference evidence="10" key="2">
    <citation type="submission" date="2013-10" db="EMBL/GenBank/DDBJ databases">
        <authorList>
            <person name="Aslett M."/>
        </authorList>
    </citation>
    <scope>NUCLEOTIDE SEQUENCE [LARGE SCALE GENOMIC DNA]</scope>
    <source>
        <strain evidence="10">Houghton</strain>
    </source>
</reference>
<keyword evidence="4" id="KW-0813">Transport</keyword>
<dbReference type="Pfam" id="PF04124">
    <property type="entry name" value="Dor1"/>
    <property type="match status" value="1"/>
</dbReference>